<gene>
    <name evidence="7" type="ORF">FRY74_06660</name>
</gene>
<dbReference type="Pfam" id="PF08281">
    <property type="entry name" value="Sigma70_r4_2"/>
    <property type="match status" value="1"/>
</dbReference>
<organism evidence="7 8">
    <name type="scientific">Vicingus serpentipes</name>
    <dbReference type="NCBI Taxonomy" id="1926625"/>
    <lineage>
        <taxon>Bacteria</taxon>
        <taxon>Pseudomonadati</taxon>
        <taxon>Bacteroidota</taxon>
        <taxon>Flavobacteriia</taxon>
        <taxon>Flavobacteriales</taxon>
        <taxon>Vicingaceae</taxon>
        <taxon>Vicingus</taxon>
    </lineage>
</organism>
<dbReference type="InterPro" id="IPR014284">
    <property type="entry name" value="RNA_pol_sigma-70_dom"/>
</dbReference>
<keyword evidence="3" id="KW-0731">Sigma factor</keyword>
<dbReference type="PANTHER" id="PTHR43133:SF51">
    <property type="entry name" value="RNA POLYMERASE SIGMA FACTOR"/>
    <property type="match status" value="1"/>
</dbReference>
<dbReference type="SUPFAM" id="SSF88659">
    <property type="entry name" value="Sigma3 and sigma4 domains of RNA polymerase sigma factors"/>
    <property type="match status" value="1"/>
</dbReference>
<dbReference type="RefSeq" id="WP_147099846.1">
    <property type="nucleotide sequence ID" value="NZ_VOOS01000003.1"/>
</dbReference>
<sequence length="202" mass="24127">MELNSNLSPKAQIDFDLVVRARESQDERAYAELMTKYRDAIFFMMLKMVKNNDDADDLTIEAFGKAFNRLHQYTPNYAFSTWLFRIATNNCIDFIRKKKMVTFSIDKEFGDEEGGGVTFEIRDERLDPEERFIRKQKIRIMREIVEHLKPRYKNLIVLRYFRELSYDEIAEETELPIGTVKAQLFRAREQLYNLIQHKKGNF</sequence>
<dbReference type="Gene3D" id="1.10.10.10">
    <property type="entry name" value="Winged helix-like DNA-binding domain superfamily/Winged helix DNA-binding domain"/>
    <property type="match status" value="1"/>
</dbReference>
<evidence type="ECO:0000256" key="3">
    <source>
        <dbReference type="ARBA" id="ARBA00023082"/>
    </source>
</evidence>
<comment type="caution">
    <text evidence="7">The sequence shown here is derived from an EMBL/GenBank/DDBJ whole genome shotgun (WGS) entry which is preliminary data.</text>
</comment>
<dbReference type="AlphaFoldDB" id="A0A5C6RUP0"/>
<keyword evidence="2" id="KW-0805">Transcription regulation</keyword>
<dbReference type="PANTHER" id="PTHR43133">
    <property type="entry name" value="RNA POLYMERASE ECF-TYPE SIGMA FACTO"/>
    <property type="match status" value="1"/>
</dbReference>
<dbReference type="OrthoDB" id="9785675at2"/>
<feature type="domain" description="RNA polymerase sigma-70 region 2" evidence="5">
    <location>
        <begin position="33"/>
        <end position="99"/>
    </location>
</feature>
<evidence type="ECO:0000256" key="1">
    <source>
        <dbReference type="ARBA" id="ARBA00010641"/>
    </source>
</evidence>
<dbReference type="GO" id="GO:0003677">
    <property type="term" value="F:DNA binding"/>
    <property type="evidence" value="ECO:0007669"/>
    <property type="project" value="InterPro"/>
</dbReference>
<evidence type="ECO:0000256" key="2">
    <source>
        <dbReference type="ARBA" id="ARBA00023015"/>
    </source>
</evidence>
<dbReference type="InterPro" id="IPR036388">
    <property type="entry name" value="WH-like_DNA-bd_sf"/>
</dbReference>
<evidence type="ECO:0000256" key="4">
    <source>
        <dbReference type="ARBA" id="ARBA00023163"/>
    </source>
</evidence>
<proteinExistence type="inferred from homology"/>
<evidence type="ECO:0000259" key="6">
    <source>
        <dbReference type="Pfam" id="PF08281"/>
    </source>
</evidence>
<dbReference type="InterPro" id="IPR013325">
    <property type="entry name" value="RNA_pol_sigma_r2"/>
</dbReference>
<comment type="similarity">
    <text evidence="1">Belongs to the sigma-70 factor family. ECF subfamily.</text>
</comment>
<dbReference type="NCBIfam" id="TIGR02937">
    <property type="entry name" value="sigma70-ECF"/>
    <property type="match status" value="1"/>
</dbReference>
<dbReference type="GO" id="GO:0006352">
    <property type="term" value="P:DNA-templated transcription initiation"/>
    <property type="evidence" value="ECO:0007669"/>
    <property type="project" value="InterPro"/>
</dbReference>
<dbReference type="SUPFAM" id="SSF88946">
    <property type="entry name" value="Sigma2 domain of RNA polymerase sigma factors"/>
    <property type="match status" value="1"/>
</dbReference>
<dbReference type="InterPro" id="IPR013324">
    <property type="entry name" value="RNA_pol_sigma_r3/r4-like"/>
</dbReference>
<feature type="domain" description="RNA polymerase sigma factor 70 region 4 type 2" evidence="6">
    <location>
        <begin position="140"/>
        <end position="191"/>
    </location>
</feature>
<evidence type="ECO:0000259" key="5">
    <source>
        <dbReference type="Pfam" id="PF04542"/>
    </source>
</evidence>
<dbReference type="InterPro" id="IPR013249">
    <property type="entry name" value="RNA_pol_sigma70_r4_t2"/>
</dbReference>
<keyword evidence="4" id="KW-0804">Transcription</keyword>
<keyword evidence="8" id="KW-1185">Reference proteome</keyword>
<name>A0A5C6RUP0_9FLAO</name>
<reference evidence="7 8" key="1">
    <citation type="submission" date="2019-08" db="EMBL/GenBank/DDBJ databases">
        <title>Genome of Vicingus serpentipes NCIMB 15042.</title>
        <authorList>
            <person name="Bowman J.P."/>
        </authorList>
    </citation>
    <scope>NUCLEOTIDE SEQUENCE [LARGE SCALE GENOMIC DNA]</scope>
    <source>
        <strain evidence="7 8">NCIMB 15042</strain>
    </source>
</reference>
<dbReference type="InterPro" id="IPR039425">
    <property type="entry name" value="RNA_pol_sigma-70-like"/>
</dbReference>
<dbReference type="Proteomes" id="UP000321721">
    <property type="component" value="Unassembled WGS sequence"/>
</dbReference>
<dbReference type="Gene3D" id="1.10.1740.10">
    <property type="match status" value="1"/>
</dbReference>
<evidence type="ECO:0000313" key="7">
    <source>
        <dbReference type="EMBL" id="TXB65102.1"/>
    </source>
</evidence>
<evidence type="ECO:0000313" key="8">
    <source>
        <dbReference type="Proteomes" id="UP000321721"/>
    </source>
</evidence>
<accession>A0A5C6RUP0</accession>
<protein>
    <submittedName>
        <fullName evidence="7">Sigma-70 family RNA polymerase sigma factor</fullName>
    </submittedName>
</protein>
<dbReference type="CDD" id="cd06171">
    <property type="entry name" value="Sigma70_r4"/>
    <property type="match status" value="1"/>
</dbReference>
<dbReference type="Pfam" id="PF04542">
    <property type="entry name" value="Sigma70_r2"/>
    <property type="match status" value="1"/>
</dbReference>
<dbReference type="InterPro" id="IPR007627">
    <property type="entry name" value="RNA_pol_sigma70_r2"/>
</dbReference>
<dbReference type="EMBL" id="VOOS01000003">
    <property type="protein sequence ID" value="TXB65102.1"/>
    <property type="molecule type" value="Genomic_DNA"/>
</dbReference>
<dbReference type="GO" id="GO:0016987">
    <property type="term" value="F:sigma factor activity"/>
    <property type="evidence" value="ECO:0007669"/>
    <property type="project" value="UniProtKB-KW"/>
</dbReference>